<comment type="caution">
    <text evidence="1">The sequence shown here is derived from an EMBL/GenBank/DDBJ whole genome shotgun (WGS) entry which is preliminary data.</text>
</comment>
<reference evidence="1 2" key="1">
    <citation type="submission" date="2021-01" db="EMBL/GenBank/DDBJ databases">
        <title>Streptomyces acididurans sp. nov., isolated from a peat swamp forest soil.</title>
        <authorList>
            <person name="Chantavorakit T."/>
            <person name="Duangmal K."/>
        </authorList>
    </citation>
    <scope>NUCLEOTIDE SEQUENCE [LARGE SCALE GENOMIC DNA]</scope>
    <source>
        <strain evidence="1 2">KK5PA1</strain>
    </source>
</reference>
<accession>A0ABS2TTN9</accession>
<proteinExistence type="predicted"/>
<dbReference type="RefSeq" id="WP_205358568.1">
    <property type="nucleotide sequence ID" value="NZ_JADKYB010000010.1"/>
</dbReference>
<sequence>MRATIPGLPTPHPLIDRLPAVYQEQDFLHRFLGALDEVLAPVLLTLDNLPAHLSAGTAPDDFLAWLGQWAAVETDPGRPEARRRELVARAVGQHRDRGTRRGLAAAIRTATGIEPEIAENGATAVSATPGSPLPGSPGPRVTVRLRVPDPERFDRPALEALIAAEVPAHVAHRIEILPAADAGGTGSTGGTP</sequence>
<dbReference type="InterPro" id="IPR006521">
    <property type="entry name" value="Tail_protein_I"/>
</dbReference>
<dbReference type="EMBL" id="JADKYB010000010">
    <property type="protein sequence ID" value="MBM9506691.1"/>
    <property type="molecule type" value="Genomic_DNA"/>
</dbReference>
<evidence type="ECO:0000313" key="1">
    <source>
        <dbReference type="EMBL" id="MBM9506691.1"/>
    </source>
</evidence>
<protein>
    <submittedName>
        <fullName evidence="1">Phage tail protein</fullName>
    </submittedName>
</protein>
<gene>
    <name evidence="1" type="ORF">ITX44_19440</name>
</gene>
<dbReference type="NCBIfam" id="TIGR02242">
    <property type="entry name" value="tail_TIGR02242"/>
    <property type="match status" value="1"/>
</dbReference>
<dbReference type="Proteomes" id="UP000749040">
    <property type="component" value="Unassembled WGS sequence"/>
</dbReference>
<dbReference type="InterPro" id="IPR011748">
    <property type="entry name" value="Unchr_phage_tail-like"/>
</dbReference>
<evidence type="ECO:0000313" key="2">
    <source>
        <dbReference type="Proteomes" id="UP000749040"/>
    </source>
</evidence>
<keyword evidence="2" id="KW-1185">Reference proteome</keyword>
<name>A0ABS2TTN9_9ACTN</name>
<dbReference type="Pfam" id="PF09684">
    <property type="entry name" value="Tail_P2_I"/>
    <property type="match status" value="1"/>
</dbReference>
<organism evidence="1 2">
    <name type="scientific">Actinacidiphila acididurans</name>
    <dbReference type="NCBI Taxonomy" id="2784346"/>
    <lineage>
        <taxon>Bacteria</taxon>
        <taxon>Bacillati</taxon>
        <taxon>Actinomycetota</taxon>
        <taxon>Actinomycetes</taxon>
        <taxon>Kitasatosporales</taxon>
        <taxon>Streptomycetaceae</taxon>
        <taxon>Actinacidiphila</taxon>
    </lineage>
</organism>